<reference evidence="1" key="1">
    <citation type="journal article" date="2020" name="Stud. Mycol.">
        <title>101 Dothideomycetes genomes: a test case for predicting lifestyles and emergence of pathogens.</title>
        <authorList>
            <person name="Haridas S."/>
            <person name="Albert R."/>
            <person name="Binder M."/>
            <person name="Bloem J."/>
            <person name="Labutti K."/>
            <person name="Salamov A."/>
            <person name="Andreopoulos B."/>
            <person name="Baker S."/>
            <person name="Barry K."/>
            <person name="Bills G."/>
            <person name="Bluhm B."/>
            <person name="Cannon C."/>
            <person name="Castanera R."/>
            <person name="Culley D."/>
            <person name="Daum C."/>
            <person name="Ezra D."/>
            <person name="Gonzalez J."/>
            <person name="Henrissat B."/>
            <person name="Kuo A."/>
            <person name="Liang C."/>
            <person name="Lipzen A."/>
            <person name="Lutzoni F."/>
            <person name="Magnuson J."/>
            <person name="Mondo S."/>
            <person name="Nolan M."/>
            <person name="Ohm R."/>
            <person name="Pangilinan J."/>
            <person name="Park H.-J."/>
            <person name="Ramirez L."/>
            <person name="Alfaro M."/>
            <person name="Sun H."/>
            <person name="Tritt A."/>
            <person name="Yoshinaga Y."/>
            <person name="Zwiers L.-H."/>
            <person name="Turgeon B."/>
            <person name="Goodwin S."/>
            <person name="Spatafora J."/>
            <person name="Crous P."/>
            <person name="Grigoriev I."/>
        </authorList>
    </citation>
    <scope>NUCLEOTIDE SEQUENCE</scope>
    <source>
        <strain evidence="1">ATCC 16933</strain>
    </source>
</reference>
<proteinExistence type="predicted"/>
<organism evidence="1 2">
    <name type="scientific">Lineolata rhizophorae</name>
    <dbReference type="NCBI Taxonomy" id="578093"/>
    <lineage>
        <taxon>Eukaryota</taxon>
        <taxon>Fungi</taxon>
        <taxon>Dikarya</taxon>
        <taxon>Ascomycota</taxon>
        <taxon>Pezizomycotina</taxon>
        <taxon>Dothideomycetes</taxon>
        <taxon>Dothideomycetes incertae sedis</taxon>
        <taxon>Lineolatales</taxon>
        <taxon>Lineolataceae</taxon>
        <taxon>Lineolata</taxon>
    </lineage>
</organism>
<accession>A0A6A6NS96</accession>
<name>A0A6A6NS96_9PEZI</name>
<evidence type="ECO:0000313" key="1">
    <source>
        <dbReference type="EMBL" id="KAF2454645.1"/>
    </source>
</evidence>
<protein>
    <submittedName>
        <fullName evidence="1">Uncharacterized protein</fullName>
    </submittedName>
</protein>
<dbReference type="Proteomes" id="UP000799766">
    <property type="component" value="Unassembled WGS sequence"/>
</dbReference>
<dbReference type="EMBL" id="MU001690">
    <property type="protein sequence ID" value="KAF2454645.1"/>
    <property type="molecule type" value="Genomic_DNA"/>
</dbReference>
<dbReference type="AlphaFoldDB" id="A0A6A6NS96"/>
<gene>
    <name evidence="1" type="ORF">BDY21DRAFT_100135</name>
</gene>
<evidence type="ECO:0000313" key="2">
    <source>
        <dbReference type="Proteomes" id="UP000799766"/>
    </source>
</evidence>
<keyword evidence="2" id="KW-1185">Reference proteome</keyword>
<sequence>MPVLTLGLEPLWDWPYRALATLIAASRLCTVAPGTGHQPCCLSAKDRLSPQPGRAIWAEKEPSAECSEAPDRMWLPPPAFRPGWAMGNEADFHLGPWKRGTDSVRGDRVIARARLQGSLAASIDTLPGGFGDWAQPRTATAREALAMPS</sequence>